<reference evidence="1 2" key="1">
    <citation type="journal article" date="2016" name="Nat. Commun.">
        <title>Thousands of microbial genomes shed light on interconnected biogeochemical processes in an aquifer system.</title>
        <authorList>
            <person name="Anantharaman K."/>
            <person name="Brown C.T."/>
            <person name="Hug L.A."/>
            <person name="Sharon I."/>
            <person name="Castelle C.J."/>
            <person name="Probst A.J."/>
            <person name="Thomas B.C."/>
            <person name="Singh A."/>
            <person name="Wilkins M.J."/>
            <person name="Karaoz U."/>
            <person name="Brodie E.L."/>
            <person name="Williams K.H."/>
            <person name="Hubbard S.S."/>
            <person name="Banfield J.F."/>
        </authorList>
    </citation>
    <scope>NUCLEOTIDE SEQUENCE [LARGE SCALE GENOMIC DNA]</scope>
</reference>
<dbReference type="EMBL" id="MFZI01000077">
    <property type="protein sequence ID" value="OGK17871.1"/>
    <property type="molecule type" value="Genomic_DNA"/>
</dbReference>
<name>A0A1F7GG27_9BACT</name>
<dbReference type="InterPro" id="IPR016181">
    <property type="entry name" value="Acyl_CoA_acyltransferase"/>
</dbReference>
<sequence length="198" mass="22320">MENLKPWQIPNEQWSEFKMNRLLTVGSLILTTPTMNQVDQIAGLLRGENALVPVKPYEIVESIEYGLSLVAINPLEEDKVVGFQSLGLWTEYQLIELRSAKVDEKHRGGGVNTLMKKLAIQIGKEKYPGWNFLGFTEAESKSRGILLKLGFQVIPLERVAKEFYNLSTICPADCAITKAGHICGCQVYLLNPYEQNYN</sequence>
<dbReference type="SUPFAM" id="SSF55729">
    <property type="entry name" value="Acyl-CoA N-acyltransferases (Nat)"/>
    <property type="match status" value="1"/>
</dbReference>
<evidence type="ECO:0008006" key="3">
    <source>
        <dbReference type="Google" id="ProtNLM"/>
    </source>
</evidence>
<organism evidence="1 2">
    <name type="scientific">Candidatus Roizmanbacteria bacterium RIFCSPHIGHO2_01_FULL_39_8</name>
    <dbReference type="NCBI Taxonomy" id="1802033"/>
    <lineage>
        <taxon>Bacteria</taxon>
        <taxon>Candidatus Roizmaniibacteriota</taxon>
    </lineage>
</organism>
<dbReference type="AlphaFoldDB" id="A0A1F7GG27"/>
<evidence type="ECO:0000313" key="1">
    <source>
        <dbReference type="EMBL" id="OGK17871.1"/>
    </source>
</evidence>
<accession>A0A1F7GG27</accession>
<proteinExistence type="predicted"/>
<evidence type="ECO:0000313" key="2">
    <source>
        <dbReference type="Proteomes" id="UP000177026"/>
    </source>
</evidence>
<dbReference type="Gene3D" id="3.40.630.30">
    <property type="match status" value="1"/>
</dbReference>
<dbReference type="Proteomes" id="UP000177026">
    <property type="component" value="Unassembled WGS sequence"/>
</dbReference>
<gene>
    <name evidence="1" type="ORF">A2866_00445</name>
</gene>
<comment type="caution">
    <text evidence="1">The sequence shown here is derived from an EMBL/GenBank/DDBJ whole genome shotgun (WGS) entry which is preliminary data.</text>
</comment>
<protein>
    <recommendedName>
        <fullName evidence="3">N-acetyltransferase domain-containing protein</fullName>
    </recommendedName>
</protein>